<dbReference type="AlphaFoldDB" id="A0AAD6LUC8"/>
<evidence type="ECO:0000313" key="1">
    <source>
        <dbReference type="EMBL" id="KAJ6972839.1"/>
    </source>
</evidence>
<proteinExistence type="predicted"/>
<organism evidence="1 2">
    <name type="scientific">Populus alba x Populus x berolinensis</name>
    <dbReference type="NCBI Taxonomy" id="444605"/>
    <lineage>
        <taxon>Eukaryota</taxon>
        <taxon>Viridiplantae</taxon>
        <taxon>Streptophyta</taxon>
        <taxon>Embryophyta</taxon>
        <taxon>Tracheophyta</taxon>
        <taxon>Spermatophyta</taxon>
        <taxon>Magnoliopsida</taxon>
        <taxon>eudicotyledons</taxon>
        <taxon>Gunneridae</taxon>
        <taxon>Pentapetalae</taxon>
        <taxon>rosids</taxon>
        <taxon>fabids</taxon>
        <taxon>Malpighiales</taxon>
        <taxon>Salicaceae</taxon>
        <taxon>Saliceae</taxon>
        <taxon>Populus</taxon>
    </lineage>
</organism>
<reference evidence="1" key="1">
    <citation type="journal article" date="2023" name="Mol. Ecol. Resour.">
        <title>Chromosome-level genome assembly of a triploid poplar Populus alba 'Berolinensis'.</title>
        <authorList>
            <person name="Chen S."/>
            <person name="Yu Y."/>
            <person name="Wang X."/>
            <person name="Wang S."/>
            <person name="Zhang T."/>
            <person name="Zhou Y."/>
            <person name="He R."/>
            <person name="Meng N."/>
            <person name="Wang Y."/>
            <person name="Liu W."/>
            <person name="Liu Z."/>
            <person name="Liu J."/>
            <person name="Guo Q."/>
            <person name="Huang H."/>
            <person name="Sederoff R.R."/>
            <person name="Wang G."/>
            <person name="Qu G."/>
            <person name="Chen S."/>
        </authorList>
    </citation>
    <scope>NUCLEOTIDE SEQUENCE</scope>
    <source>
        <strain evidence="1">SC-2020</strain>
    </source>
</reference>
<accession>A0AAD6LUC8</accession>
<evidence type="ECO:0000313" key="2">
    <source>
        <dbReference type="Proteomes" id="UP001164929"/>
    </source>
</evidence>
<gene>
    <name evidence="1" type="ORF">NC653_033225</name>
</gene>
<comment type="caution">
    <text evidence="1">The sequence shown here is derived from an EMBL/GenBank/DDBJ whole genome shotgun (WGS) entry which is preliminary data.</text>
</comment>
<name>A0AAD6LUC8_9ROSI</name>
<dbReference type="EMBL" id="JAQIZT010000014">
    <property type="protein sequence ID" value="KAJ6972839.1"/>
    <property type="molecule type" value="Genomic_DNA"/>
</dbReference>
<protein>
    <submittedName>
        <fullName evidence="1">Uncharacterized protein</fullName>
    </submittedName>
</protein>
<keyword evidence="2" id="KW-1185">Reference proteome</keyword>
<dbReference type="Proteomes" id="UP001164929">
    <property type="component" value="Chromosome 14"/>
</dbReference>
<sequence length="60" mass="6681">MGPCGPPTNPRFRIQIASETSALGVREDTKSKSHAGYRLSFLQNLRNKLRSAVQLRLLAK</sequence>